<keyword evidence="1" id="KW-0812">Transmembrane</keyword>
<keyword evidence="1" id="KW-1133">Transmembrane helix</keyword>
<feature type="transmembrane region" description="Helical" evidence="1">
    <location>
        <begin position="82"/>
        <end position="102"/>
    </location>
</feature>
<evidence type="ECO:0000313" key="2">
    <source>
        <dbReference type="EMBL" id="TVZ74804.1"/>
    </source>
</evidence>
<evidence type="ECO:0000313" key="3">
    <source>
        <dbReference type="Proteomes" id="UP000319824"/>
    </source>
</evidence>
<evidence type="ECO:0000256" key="1">
    <source>
        <dbReference type="SAM" id="Phobius"/>
    </source>
</evidence>
<dbReference type="EMBL" id="VISO01000001">
    <property type="protein sequence ID" value="TVZ74804.1"/>
    <property type="molecule type" value="Genomic_DNA"/>
</dbReference>
<protein>
    <submittedName>
        <fullName evidence="2">Uncharacterized protein</fullName>
    </submittedName>
</protein>
<proteinExistence type="predicted"/>
<sequence length="201" mass="22346">MDAVVAALPVAVVYFSGWAYLSSYLGEFGIDATQVEIAFSTVLVYAFIPLQDWKVVAYVMVLAALVYALTLVPEMPAWRKNLLSVVTGFFALGLLFVVSWAAKGDAYQMATYVWNGEKSQTVPVLSPTDQSKPPYPQFKACIDRRQVRQIIGLPEQLFLLCRSPESPCVYGTMFVVGKDGNIIYTANRVRKPENDNENCPK</sequence>
<dbReference type="AlphaFoldDB" id="A0A559TJL5"/>
<reference evidence="2 3" key="1">
    <citation type="submission" date="2019-06" db="EMBL/GenBank/DDBJ databases">
        <title>Pac Bio to generate improved reference genome sequences for organisms with transposon mutant libraries (support for FEBA project).</title>
        <authorList>
            <person name="Blow M."/>
        </authorList>
    </citation>
    <scope>NUCLEOTIDE SEQUENCE [LARGE SCALE GENOMIC DNA]</scope>
    <source>
        <strain evidence="2 3">USDA 1844</strain>
    </source>
</reference>
<keyword evidence="1" id="KW-0472">Membrane</keyword>
<comment type="caution">
    <text evidence="2">The sequence shown here is derived from an EMBL/GenBank/DDBJ whole genome shotgun (WGS) entry which is preliminary data.</text>
</comment>
<dbReference type="Proteomes" id="UP000319824">
    <property type="component" value="Unassembled WGS sequence"/>
</dbReference>
<feature type="transmembrane region" description="Helical" evidence="1">
    <location>
        <begin position="55"/>
        <end position="76"/>
    </location>
</feature>
<name>A0A559TJL5_9HYPH</name>
<organism evidence="2 3">
    <name type="scientific">Rhizobium mongolense USDA 1844</name>
    <dbReference type="NCBI Taxonomy" id="1079460"/>
    <lineage>
        <taxon>Bacteria</taxon>
        <taxon>Pseudomonadati</taxon>
        <taxon>Pseudomonadota</taxon>
        <taxon>Alphaproteobacteria</taxon>
        <taxon>Hyphomicrobiales</taxon>
        <taxon>Rhizobiaceae</taxon>
        <taxon>Rhizobium/Agrobacterium group</taxon>
        <taxon>Rhizobium</taxon>
    </lineage>
</organism>
<dbReference type="RefSeq" id="WP_145611419.1">
    <property type="nucleotide sequence ID" value="NZ_VISO01000001.1"/>
</dbReference>
<accession>A0A559TJL5</accession>
<gene>
    <name evidence="2" type="ORF">BCL32_0121</name>
</gene>